<comment type="caution">
    <text evidence="2">The sequence shown here is derived from an EMBL/GenBank/DDBJ whole genome shotgun (WGS) entry which is preliminary data.</text>
</comment>
<organism evidence="2">
    <name type="scientific">marine sediment metagenome</name>
    <dbReference type="NCBI Taxonomy" id="412755"/>
    <lineage>
        <taxon>unclassified sequences</taxon>
        <taxon>metagenomes</taxon>
        <taxon>ecological metagenomes</taxon>
    </lineage>
</organism>
<accession>A0A0F9NM07</accession>
<proteinExistence type="predicted"/>
<dbReference type="AlphaFoldDB" id="A0A0F9NM07"/>
<dbReference type="EMBL" id="LAZR01003957">
    <property type="protein sequence ID" value="KKN13117.1"/>
    <property type="molecule type" value="Genomic_DNA"/>
</dbReference>
<gene>
    <name evidence="2" type="ORF">LCGC14_1009700</name>
</gene>
<reference evidence="2" key="1">
    <citation type="journal article" date="2015" name="Nature">
        <title>Complex archaea that bridge the gap between prokaryotes and eukaryotes.</title>
        <authorList>
            <person name="Spang A."/>
            <person name="Saw J.H."/>
            <person name="Jorgensen S.L."/>
            <person name="Zaremba-Niedzwiedzka K."/>
            <person name="Martijn J."/>
            <person name="Lind A.E."/>
            <person name="van Eijk R."/>
            <person name="Schleper C."/>
            <person name="Guy L."/>
            <person name="Ettema T.J."/>
        </authorList>
    </citation>
    <scope>NUCLEOTIDE SEQUENCE</scope>
</reference>
<feature type="compositionally biased region" description="Basic and acidic residues" evidence="1">
    <location>
        <begin position="144"/>
        <end position="164"/>
    </location>
</feature>
<feature type="region of interest" description="Disordered" evidence="1">
    <location>
        <begin position="144"/>
        <end position="204"/>
    </location>
</feature>
<evidence type="ECO:0000313" key="2">
    <source>
        <dbReference type="EMBL" id="KKN13117.1"/>
    </source>
</evidence>
<name>A0A0F9NM07_9ZZZZ</name>
<protein>
    <submittedName>
        <fullName evidence="2">Uncharacterized protein</fullName>
    </submittedName>
</protein>
<evidence type="ECO:0000256" key="1">
    <source>
        <dbReference type="SAM" id="MobiDB-lite"/>
    </source>
</evidence>
<sequence length="204" mass="23209">MTDKVDEKVDKTEDYEKRFNDSQTHIKTIESENKAMREQGQKDKELFDQVSGFIDWDALNGKTKLAEDDEGYVTKKDLTNLANDLRNTINQNRNLSSFRSNYPDMVKHEDLVTMYYAKTDTRRTVEERIKSAVENARNLLESERVKGREDFEKEKTDAAKKEAEAAGLGGGKTPEGKKEEPEGETSSDYIKNRKAAQLQSSGGV</sequence>